<dbReference type="PANTHER" id="PTHR43292:SF4">
    <property type="entry name" value="ACYL-COA DEHYDROGENASE FADE34"/>
    <property type="match status" value="1"/>
</dbReference>
<dbReference type="GO" id="GO:0005886">
    <property type="term" value="C:plasma membrane"/>
    <property type="evidence" value="ECO:0007669"/>
    <property type="project" value="TreeGrafter"/>
</dbReference>
<reference evidence="7" key="1">
    <citation type="journal article" date="2014" name="Front. Microbiol.">
        <title>High frequency of phylogenetically diverse reductive dehalogenase-homologous genes in deep subseafloor sedimentary metagenomes.</title>
        <authorList>
            <person name="Kawai M."/>
            <person name="Futagami T."/>
            <person name="Toyoda A."/>
            <person name="Takaki Y."/>
            <person name="Nishi S."/>
            <person name="Hori S."/>
            <person name="Arai W."/>
            <person name="Tsubouchi T."/>
            <person name="Morono Y."/>
            <person name="Uchiyama I."/>
            <person name="Ito T."/>
            <person name="Fujiyama A."/>
            <person name="Inagaki F."/>
            <person name="Takami H."/>
        </authorList>
    </citation>
    <scope>NUCLEOTIDE SEQUENCE</scope>
    <source>
        <strain evidence="7">Expedition CK06-06</strain>
    </source>
</reference>
<feature type="domain" description="Acyl-CoA dehydrogenase/oxidase N-terminal" evidence="6">
    <location>
        <begin position="16"/>
        <end position="93"/>
    </location>
</feature>
<evidence type="ECO:0008006" key="8">
    <source>
        <dbReference type="Google" id="ProtNLM"/>
    </source>
</evidence>
<dbReference type="Pfam" id="PF02771">
    <property type="entry name" value="Acyl-CoA_dh_N"/>
    <property type="match status" value="1"/>
</dbReference>
<dbReference type="EMBL" id="BARS01040879">
    <property type="protein sequence ID" value="GAG40276.1"/>
    <property type="molecule type" value="Genomic_DNA"/>
</dbReference>
<evidence type="ECO:0000256" key="1">
    <source>
        <dbReference type="ARBA" id="ARBA00001974"/>
    </source>
</evidence>
<comment type="cofactor">
    <cofactor evidence="1">
        <name>FAD</name>
        <dbReference type="ChEBI" id="CHEBI:57692"/>
    </cofactor>
</comment>
<keyword evidence="2" id="KW-0285">Flavoprotein</keyword>
<feature type="non-terminal residue" evidence="7">
    <location>
        <position position="1"/>
    </location>
</feature>
<evidence type="ECO:0000256" key="4">
    <source>
        <dbReference type="ARBA" id="ARBA00023002"/>
    </source>
</evidence>
<dbReference type="InterPro" id="IPR052161">
    <property type="entry name" value="Mycobact_Acyl-CoA_DH"/>
</dbReference>
<protein>
    <recommendedName>
        <fullName evidence="8">Acyl-CoA oxidase/dehydrogenase middle domain-containing protein</fullName>
    </recommendedName>
</protein>
<dbReference type="FunFam" id="2.40.110.10:FF:000011">
    <property type="entry name" value="Acyl-CoA dehydrogenase FadE34"/>
    <property type="match status" value="1"/>
</dbReference>
<keyword evidence="3" id="KW-0274">FAD</keyword>
<dbReference type="Gene3D" id="2.40.110.10">
    <property type="entry name" value="Butyryl-CoA Dehydrogenase, subunit A, domain 2"/>
    <property type="match status" value="1"/>
</dbReference>
<keyword evidence="4" id="KW-0560">Oxidoreductase</keyword>
<dbReference type="Gene3D" id="1.10.540.10">
    <property type="entry name" value="Acyl-CoA dehydrogenase/oxidase, N-terminal domain"/>
    <property type="match status" value="1"/>
</dbReference>
<evidence type="ECO:0000259" key="6">
    <source>
        <dbReference type="Pfam" id="PF02771"/>
    </source>
</evidence>
<sequence length="254" mass="28225">DDNRDSSQADRIQHFRESAIAEGYLCRNIPKQYGGSEQPADALRGQVIREEFDAAHAPMEPRGIGTMMLVPTLLDRGEEWQKEKFVGPTIRGEITWCQGYSEPGSGSDLASLMTKGEIDGDDWVINGQKIWTSGAKHANYMFCLVRTEPDAKKHAGISYLLIDMKSPGIDVRPLRQMTGSSEFNEVFLNDVRTPKDWIVGKRGEGWLVSRTTLKHERNSIGGAAQTLSLLNALVDLAKTRKIDGRPAIEDPGIR</sequence>
<evidence type="ECO:0000259" key="5">
    <source>
        <dbReference type="Pfam" id="PF02770"/>
    </source>
</evidence>
<feature type="non-terminal residue" evidence="7">
    <location>
        <position position="254"/>
    </location>
</feature>
<organism evidence="7">
    <name type="scientific">marine sediment metagenome</name>
    <dbReference type="NCBI Taxonomy" id="412755"/>
    <lineage>
        <taxon>unclassified sequences</taxon>
        <taxon>metagenomes</taxon>
        <taxon>ecological metagenomes</taxon>
    </lineage>
</organism>
<dbReference type="InterPro" id="IPR006091">
    <property type="entry name" value="Acyl-CoA_Oxase/DH_mid-dom"/>
</dbReference>
<dbReference type="InterPro" id="IPR046373">
    <property type="entry name" value="Acyl-CoA_Oxase/DH_mid-dom_sf"/>
</dbReference>
<dbReference type="Gene3D" id="1.20.140.10">
    <property type="entry name" value="Butyryl-CoA Dehydrogenase, subunit A, domain 3"/>
    <property type="match status" value="1"/>
</dbReference>
<dbReference type="GO" id="GO:0016627">
    <property type="term" value="F:oxidoreductase activity, acting on the CH-CH group of donors"/>
    <property type="evidence" value="ECO:0007669"/>
    <property type="project" value="InterPro"/>
</dbReference>
<dbReference type="AlphaFoldDB" id="X0YUG7"/>
<dbReference type="Pfam" id="PF02770">
    <property type="entry name" value="Acyl-CoA_dh_M"/>
    <property type="match status" value="1"/>
</dbReference>
<evidence type="ECO:0000256" key="2">
    <source>
        <dbReference type="ARBA" id="ARBA00022630"/>
    </source>
</evidence>
<dbReference type="InterPro" id="IPR013786">
    <property type="entry name" value="AcylCoA_DH/ox_N"/>
</dbReference>
<dbReference type="InterPro" id="IPR037069">
    <property type="entry name" value="AcylCoA_DH/ox_N_sf"/>
</dbReference>
<evidence type="ECO:0000313" key="7">
    <source>
        <dbReference type="EMBL" id="GAG40276.1"/>
    </source>
</evidence>
<dbReference type="SUPFAM" id="SSF56645">
    <property type="entry name" value="Acyl-CoA dehydrogenase NM domain-like"/>
    <property type="match status" value="1"/>
</dbReference>
<comment type="caution">
    <text evidence="7">The sequence shown here is derived from an EMBL/GenBank/DDBJ whole genome shotgun (WGS) entry which is preliminary data.</text>
</comment>
<dbReference type="InterPro" id="IPR009100">
    <property type="entry name" value="AcylCoA_DH/oxidase_NM_dom_sf"/>
</dbReference>
<feature type="domain" description="Acyl-CoA oxidase/dehydrogenase middle" evidence="5">
    <location>
        <begin position="97"/>
        <end position="191"/>
    </location>
</feature>
<name>X0YUG7_9ZZZZ</name>
<dbReference type="PANTHER" id="PTHR43292">
    <property type="entry name" value="ACYL-COA DEHYDROGENASE"/>
    <property type="match status" value="1"/>
</dbReference>
<gene>
    <name evidence="7" type="ORF">S01H1_62255</name>
</gene>
<dbReference type="GO" id="GO:0050660">
    <property type="term" value="F:flavin adenine dinucleotide binding"/>
    <property type="evidence" value="ECO:0007669"/>
    <property type="project" value="InterPro"/>
</dbReference>
<evidence type="ECO:0000256" key="3">
    <source>
        <dbReference type="ARBA" id="ARBA00022827"/>
    </source>
</evidence>
<proteinExistence type="predicted"/>
<accession>X0YUG7</accession>